<comment type="caution">
    <text evidence="1">The sequence shown here is derived from an EMBL/GenBank/DDBJ whole genome shotgun (WGS) entry which is preliminary data.</text>
</comment>
<name>A0A0F9R470_9ZZZZ</name>
<organism evidence="1">
    <name type="scientific">marine sediment metagenome</name>
    <dbReference type="NCBI Taxonomy" id="412755"/>
    <lineage>
        <taxon>unclassified sequences</taxon>
        <taxon>metagenomes</taxon>
        <taxon>ecological metagenomes</taxon>
    </lineage>
</organism>
<reference evidence="1" key="1">
    <citation type="journal article" date="2015" name="Nature">
        <title>Complex archaea that bridge the gap between prokaryotes and eukaryotes.</title>
        <authorList>
            <person name="Spang A."/>
            <person name="Saw J.H."/>
            <person name="Jorgensen S.L."/>
            <person name="Zaremba-Niedzwiedzka K."/>
            <person name="Martijn J."/>
            <person name="Lind A.E."/>
            <person name="van Eijk R."/>
            <person name="Schleper C."/>
            <person name="Guy L."/>
            <person name="Ettema T.J."/>
        </authorList>
    </citation>
    <scope>NUCLEOTIDE SEQUENCE</scope>
</reference>
<gene>
    <name evidence="1" type="ORF">LCGC14_1018310</name>
</gene>
<sequence length="137" mass="15344">MGIYRETTEAVTGFIEGLVTAAQKQRVSKGLTAAAREKKLAKLDLTSRAIQQFNKYDVKAMRLLHHGDLVVVMRQHLTMDVLVRAACKDGRKASKTISEFDLADLEYVEIVNKVADTIRELDRELGCQSGHKGDRNQ</sequence>
<protein>
    <submittedName>
        <fullName evidence="1">Uncharacterized protein</fullName>
    </submittedName>
</protein>
<evidence type="ECO:0000313" key="1">
    <source>
        <dbReference type="EMBL" id="KKN12253.1"/>
    </source>
</evidence>
<accession>A0A0F9R470</accession>
<proteinExistence type="predicted"/>
<dbReference type="EMBL" id="LAZR01004051">
    <property type="protein sequence ID" value="KKN12253.1"/>
    <property type="molecule type" value="Genomic_DNA"/>
</dbReference>
<dbReference type="AlphaFoldDB" id="A0A0F9R470"/>